<evidence type="ECO:0000313" key="1">
    <source>
        <dbReference type="EMBL" id="TDD26546.1"/>
    </source>
</evidence>
<dbReference type="Proteomes" id="UP000295172">
    <property type="component" value="Unassembled WGS sequence"/>
</dbReference>
<dbReference type="AlphaFoldDB" id="A0A4R4X7Y5"/>
<organism evidence="1 2">
    <name type="scientific">Kribbella turkmenica</name>
    <dbReference type="NCBI Taxonomy" id="2530375"/>
    <lineage>
        <taxon>Bacteria</taxon>
        <taxon>Bacillati</taxon>
        <taxon>Actinomycetota</taxon>
        <taxon>Actinomycetes</taxon>
        <taxon>Propionibacteriales</taxon>
        <taxon>Kribbellaceae</taxon>
        <taxon>Kribbella</taxon>
    </lineage>
</organism>
<reference evidence="1 2" key="1">
    <citation type="submission" date="2019-02" db="EMBL/GenBank/DDBJ databases">
        <title>Draft genome sequences of novel Actinobacteria.</title>
        <authorList>
            <person name="Sahin N."/>
            <person name="Ay H."/>
            <person name="Saygin H."/>
        </authorList>
    </citation>
    <scope>NUCLEOTIDE SEQUENCE [LARGE SCALE GENOMIC DNA]</scope>
    <source>
        <strain evidence="1 2">16K104</strain>
    </source>
</reference>
<dbReference type="EMBL" id="SMKR01000046">
    <property type="protein sequence ID" value="TDD26546.1"/>
    <property type="molecule type" value="Genomic_DNA"/>
</dbReference>
<comment type="caution">
    <text evidence="1">The sequence shown here is derived from an EMBL/GenBank/DDBJ whole genome shotgun (WGS) entry which is preliminary data.</text>
</comment>
<sequence length="81" mass="9271">MTNELDLRRAWVGMQAAILDADEARAALILHRDDDPDFPAKVALYSVRMLVELATRGDVRDEFREVTTEEMLRLAQADRLI</sequence>
<proteinExistence type="predicted"/>
<evidence type="ECO:0000313" key="2">
    <source>
        <dbReference type="Proteomes" id="UP000295172"/>
    </source>
</evidence>
<name>A0A4R4X7Y5_9ACTN</name>
<gene>
    <name evidence="1" type="ORF">E1218_13100</name>
</gene>
<accession>A0A4R4X7Y5</accession>
<protein>
    <submittedName>
        <fullName evidence="1">Uncharacterized protein</fullName>
    </submittedName>
</protein>
<keyword evidence="2" id="KW-1185">Reference proteome</keyword>
<dbReference type="RefSeq" id="WP_132319737.1">
    <property type="nucleotide sequence ID" value="NZ_SMKR01000046.1"/>
</dbReference>